<dbReference type="AlphaFoldDB" id="A0AAX3M5B0"/>
<organism evidence="2 3">
    <name type="scientific">Paenibacillus kyungheensis</name>
    <dbReference type="NCBI Taxonomy" id="1452732"/>
    <lineage>
        <taxon>Bacteria</taxon>
        <taxon>Bacillati</taxon>
        <taxon>Bacillota</taxon>
        <taxon>Bacilli</taxon>
        <taxon>Bacillales</taxon>
        <taxon>Paenibacillaceae</taxon>
        <taxon>Paenibacillus</taxon>
    </lineage>
</organism>
<dbReference type="EMBL" id="CP117416">
    <property type="protein sequence ID" value="WCT56533.1"/>
    <property type="molecule type" value="Genomic_DNA"/>
</dbReference>
<gene>
    <name evidence="2" type="ORF">PQ456_03075</name>
</gene>
<dbReference type="Pfam" id="PF16804">
    <property type="entry name" value="DUF5071"/>
    <property type="match status" value="1"/>
</dbReference>
<protein>
    <submittedName>
        <fullName evidence="2">DUF5071 domain-containing protein</fullName>
    </submittedName>
</protein>
<dbReference type="RefSeq" id="WP_273614813.1">
    <property type="nucleotide sequence ID" value="NZ_CP117416.1"/>
</dbReference>
<dbReference type="Proteomes" id="UP001220509">
    <property type="component" value="Chromosome"/>
</dbReference>
<accession>A0AAX3M5B0</accession>
<dbReference type="InterPro" id="IPR031837">
    <property type="entry name" value="DUF5071"/>
</dbReference>
<name>A0AAX3M5B0_9BACL</name>
<feature type="domain" description="DUF5071" evidence="1">
    <location>
        <begin position="7"/>
        <end position="125"/>
    </location>
</feature>
<proteinExistence type="predicted"/>
<dbReference type="InterPro" id="IPR038692">
    <property type="entry name" value="Cthe_2751_sf"/>
</dbReference>
<dbReference type="CDD" id="cd11743">
    <property type="entry name" value="Cthe_2751_like"/>
    <property type="match status" value="1"/>
</dbReference>
<evidence type="ECO:0000313" key="3">
    <source>
        <dbReference type="Proteomes" id="UP001220509"/>
    </source>
</evidence>
<keyword evidence="3" id="KW-1185">Reference proteome</keyword>
<dbReference type="Gene3D" id="1.25.40.750">
    <property type="entry name" value="Domain of unknown function DUF5071"/>
    <property type="match status" value="1"/>
</dbReference>
<reference evidence="2 3" key="1">
    <citation type="submission" date="2023-02" db="EMBL/GenBank/DDBJ databases">
        <title>Genome sequence of Paenibacillus kyungheensis KACC 18744.</title>
        <authorList>
            <person name="Kim S."/>
            <person name="Heo J."/>
            <person name="Kwon S.-W."/>
        </authorList>
    </citation>
    <scope>NUCLEOTIDE SEQUENCE [LARGE SCALE GENOMIC DNA]</scope>
    <source>
        <strain evidence="2 3">KACC 18744</strain>
    </source>
</reference>
<dbReference type="KEGG" id="pka:PQ456_03075"/>
<sequence>MTESNHLIPESKFDFGAIQRLQQLDPQDLIPILPELLVWLQDINWPVAIPMSKILLTVPDEIVPHVRDVLHTDDTEWIEWCLQYIVGFLPVALIRKLEPEIRRIADSPTQWEHETESHITAREILNTLDHDPENS</sequence>
<evidence type="ECO:0000259" key="1">
    <source>
        <dbReference type="Pfam" id="PF16804"/>
    </source>
</evidence>
<evidence type="ECO:0000313" key="2">
    <source>
        <dbReference type="EMBL" id="WCT56533.1"/>
    </source>
</evidence>